<proteinExistence type="predicted"/>
<dbReference type="Proteomes" id="UP001217582">
    <property type="component" value="Chromosome 1"/>
</dbReference>
<evidence type="ECO:0000313" key="4">
    <source>
        <dbReference type="Proteomes" id="UP001217582"/>
    </source>
</evidence>
<feature type="region of interest" description="Disordered" evidence="1">
    <location>
        <begin position="100"/>
        <end position="119"/>
    </location>
</feature>
<dbReference type="SUPFAM" id="SSF47923">
    <property type="entry name" value="Ypt/Rab-GAP domain of gyp1p"/>
    <property type="match status" value="2"/>
</dbReference>
<name>A0AAJ5Z188_9BASI</name>
<feature type="region of interest" description="Disordered" evidence="1">
    <location>
        <begin position="135"/>
        <end position="275"/>
    </location>
</feature>
<dbReference type="Gene3D" id="1.10.472.80">
    <property type="entry name" value="Ypt/Rab-GAP domain of gyp1p, domain 3"/>
    <property type="match status" value="1"/>
</dbReference>
<evidence type="ECO:0000313" key="3">
    <source>
        <dbReference type="EMBL" id="WFD14044.1"/>
    </source>
</evidence>
<feature type="compositionally biased region" description="Polar residues" evidence="1">
    <location>
        <begin position="135"/>
        <end position="144"/>
    </location>
</feature>
<protein>
    <recommendedName>
        <fullName evidence="2">Rab-GAP TBC domain-containing protein</fullName>
    </recommendedName>
</protein>
<keyword evidence="4" id="KW-1185">Reference proteome</keyword>
<dbReference type="Pfam" id="PF00566">
    <property type="entry name" value="RabGAP-TBC"/>
    <property type="match status" value="1"/>
</dbReference>
<reference evidence="3 4" key="1">
    <citation type="submission" date="2023-03" db="EMBL/GenBank/DDBJ databases">
        <title>Mating type loci evolution in Malassezia.</title>
        <authorList>
            <person name="Coelho M.A."/>
        </authorList>
    </citation>
    <scope>NUCLEOTIDE SEQUENCE [LARGE SCALE GENOMIC DNA]</scope>
    <source>
        <strain evidence="3 4">CBS 13387</strain>
    </source>
</reference>
<dbReference type="InterPro" id="IPR035969">
    <property type="entry name" value="Rab-GAP_TBC_sf"/>
</dbReference>
<dbReference type="PANTHER" id="PTHR47219:SF9">
    <property type="entry name" value="GTPASE ACTIVATING PROTEIN AND CENTROSOME-ASSOCIATED, ISOFORM B"/>
    <property type="match status" value="1"/>
</dbReference>
<dbReference type="PROSITE" id="PS50086">
    <property type="entry name" value="TBC_RABGAP"/>
    <property type="match status" value="1"/>
</dbReference>
<dbReference type="EMBL" id="CP119916">
    <property type="protein sequence ID" value="WFD14044.1"/>
    <property type="molecule type" value="Genomic_DNA"/>
</dbReference>
<feature type="region of interest" description="Disordered" evidence="1">
    <location>
        <begin position="1"/>
        <end position="23"/>
    </location>
</feature>
<dbReference type="InterPro" id="IPR050302">
    <property type="entry name" value="Rab_GAP_TBC_domain"/>
</dbReference>
<dbReference type="GO" id="GO:0031267">
    <property type="term" value="F:small GTPase binding"/>
    <property type="evidence" value="ECO:0007669"/>
    <property type="project" value="TreeGrafter"/>
</dbReference>
<feature type="compositionally biased region" description="Low complexity" evidence="1">
    <location>
        <begin position="145"/>
        <end position="156"/>
    </location>
</feature>
<evidence type="ECO:0000259" key="2">
    <source>
        <dbReference type="PROSITE" id="PS50086"/>
    </source>
</evidence>
<dbReference type="AlphaFoldDB" id="A0AAJ5Z188"/>
<evidence type="ECO:0000256" key="1">
    <source>
        <dbReference type="SAM" id="MobiDB-lite"/>
    </source>
</evidence>
<gene>
    <name evidence="3" type="ORF">MARU1_000039</name>
</gene>
<dbReference type="SMART" id="SM00164">
    <property type="entry name" value="TBC"/>
    <property type="match status" value="1"/>
</dbReference>
<dbReference type="Gene3D" id="1.10.10.750">
    <property type="entry name" value="Ypt/Rab-GAP domain of gyp1p, domain 1"/>
    <property type="match status" value="1"/>
</dbReference>
<accession>A0AAJ5Z188</accession>
<organism evidence="3 4">
    <name type="scientific">Malassezia arunalokei</name>
    <dbReference type="NCBI Taxonomy" id="1514897"/>
    <lineage>
        <taxon>Eukaryota</taxon>
        <taxon>Fungi</taxon>
        <taxon>Dikarya</taxon>
        <taxon>Basidiomycota</taxon>
        <taxon>Ustilaginomycotina</taxon>
        <taxon>Malasseziomycetes</taxon>
        <taxon>Malasseziales</taxon>
        <taxon>Malasseziaceae</taxon>
        <taxon>Malassezia</taxon>
    </lineage>
</organism>
<feature type="compositionally biased region" description="Low complexity" evidence="1">
    <location>
        <begin position="207"/>
        <end position="216"/>
    </location>
</feature>
<dbReference type="PANTHER" id="PTHR47219">
    <property type="entry name" value="RAB GTPASE-ACTIVATING PROTEIN 1-LIKE"/>
    <property type="match status" value="1"/>
</dbReference>
<dbReference type="InterPro" id="IPR000195">
    <property type="entry name" value="Rab-GAP-TBC_dom"/>
</dbReference>
<sequence>MESVPPLLGVGTLDRSVSPNERPFAKPVSLQSCTLSPNEFLVLYDPISMRETKKKNAPPVHQALLFQSLSPPSLPTSEEYDDVYSIYDTYFRPSTFVEPDVTYEPQEKEIDEPLTPERPIDKVLNVVPEQAPNRLLQQNDSTGGSTPLTDSPSLSSAESSFHAAAITSPAPQVRAQPKTEPIPSTPSKQSARIYASATGSPYHMARSRSQQAMASSPRLPRHGGAYSATPPTSPYRVAPTITSPASMAGSGLGSGTSRESPSAGPAPSMYGSPRSKMTLDVSEHALSDRAQLFQLWTMLLTDRSPTSRTLKKARQLVHLGVPSALRGRVWLLLADKQVQPKRGVFDQMCQTSSESQQQPEKYQFSILIEQDLHQCFPLNQPFKGMGGSTRDTIRRILHAYAFYNPKVGYTEGMCLLVGLLLTHLHAEDAFWLLDAIVHGYGMEHIYTGDMHRLHVDNLVVDELLRMVDVELHRQLRDLSIEPIMFLPGWILPVFVRTLPWATLVRVWDMFMCYGYTFLLRTAVAILCLCRQTLLQLPHEQRRMMVLRHLVFVPPGALSEVNVLNRALELPVTNKEIVRMEATAERLLQESVPSDATLGQEEGVRRAPSMQGKPMTKKTLRVLLGRKI</sequence>
<dbReference type="Gene3D" id="1.10.8.270">
    <property type="entry name" value="putative rabgap domain of human tbc1 domain family member 14 like domains"/>
    <property type="match status" value="1"/>
</dbReference>
<feature type="domain" description="Rab-GAP TBC" evidence="2">
    <location>
        <begin position="320"/>
        <end position="514"/>
    </location>
</feature>
<dbReference type="GO" id="GO:0005096">
    <property type="term" value="F:GTPase activator activity"/>
    <property type="evidence" value="ECO:0007669"/>
    <property type="project" value="TreeGrafter"/>
</dbReference>